<evidence type="ECO:0000313" key="2">
    <source>
        <dbReference type="Proteomes" id="UP001359559"/>
    </source>
</evidence>
<keyword evidence="2" id="KW-1185">Reference proteome</keyword>
<accession>A0AAN9KKY3</accession>
<gene>
    <name evidence="1" type="ORF">RJT34_03025</name>
</gene>
<name>A0AAN9KKY3_CLITE</name>
<protein>
    <submittedName>
        <fullName evidence="1">Uncharacterized protein</fullName>
    </submittedName>
</protein>
<proteinExistence type="predicted"/>
<reference evidence="1 2" key="1">
    <citation type="submission" date="2024-01" db="EMBL/GenBank/DDBJ databases">
        <title>The genomes of 5 underutilized Papilionoideae crops provide insights into root nodulation and disease resistance.</title>
        <authorList>
            <person name="Yuan L."/>
        </authorList>
    </citation>
    <scope>NUCLEOTIDE SEQUENCE [LARGE SCALE GENOMIC DNA]</scope>
    <source>
        <strain evidence="1">LY-2023</strain>
        <tissue evidence="1">Leaf</tissue>
    </source>
</reference>
<dbReference type="Proteomes" id="UP001359559">
    <property type="component" value="Unassembled WGS sequence"/>
</dbReference>
<dbReference type="EMBL" id="JAYKXN010000001">
    <property type="protein sequence ID" value="KAK7318326.1"/>
    <property type="molecule type" value="Genomic_DNA"/>
</dbReference>
<sequence>MSILHYLLDGRELEVLFDNFPYLKHKEHAKYTIDLATINPRILLSGPARSEIFQGILVKALALWNSVVNGHVRNRDVETHLRCLVECLSIDDVCLCNLLGCV</sequence>
<dbReference type="AlphaFoldDB" id="A0AAN9KKY3"/>
<evidence type="ECO:0000313" key="1">
    <source>
        <dbReference type="EMBL" id="KAK7318326.1"/>
    </source>
</evidence>
<organism evidence="1 2">
    <name type="scientific">Clitoria ternatea</name>
    <name type="common">Butterfly pea</name>
    <dbReference type="NCBI Taxonomy" id="43366"/>
    <lineage>
        <taxon>Eukaryota</taxon>
        <taxon>Viridiplantae</taxon>
        <taxon>Streptophyta</taxon>
        <taxon>Embryophyta</taxon>
        <taxon>Tracheophyta</taxon>
        <taxon>Spermatophyta</taxon>
        <taxon>Magnoliopsida</taxon>
        <taxon>eudicotyledons</taxon>
        <taxon>Gunneridae</taxon>
        <taxon>Pentapetalae</taxon>
        <taxon>rosids</taxon>
        <taxon>fabids</taxon>
        <taxon>Fabales</taxon>
        <taxon>Fabaceae</taxon>
        <taxon>Papilionoideae</taxon>
        <taxon>50 kb inversion clade</taxon>
        <taxon>NPAAA clade</taxon>
        <taxon>indigoferoid/millettioid clade</taxon>
        <taxon>Phaseoleae</taxon>
        <taxon>Clitoria</taxon>
    </lineage>
</organism>
<comment type="caution">
    <text evidence="1">The sequence shown here is derived from an EMBL/GenBank/DDBJ whole genome shotgun (WGS) entry which is preliminary data.</text>
</comment>